<dbReference type="SUPFAM" id="SSF47413">
    <property type="entry name" value="lambda repressor-like DNA-binding domains"/>
    <property type="match status" value="1"/>
</dbReference>
<dbReference type="Pfam" id="PF01381">
    <property type="entry name" value="HTH_3"/>
    <property type="match status" value="1"/>
</dbReference>
<dbReference type="AlphaFoldDB" id="A0A6C0R9Q5"/>
<protein>
    <submittedName>
        <fullName evidence="3">Helix-turn-helix transcriptional regulator</fullName>
    </submittedName>
</protein>
<dbReference type="KEGG" id="drc:G0Q07_01185"/>
<reference evidence="3 4" key="1">
    <citation type="submission" date="2020-02" db="EMBL/GenBank/DDBJ databases">
        <title>Genome sequencing for Draconibacterium sp. strain M1.</title>
        <authorList>
            <person name="Park S.-J."/>
        </authorList>
    </citation>
    <scope>NUCLEOTIDE SEQUENCE [LARGE SCALE GENOMIC DNA]</scope>
    <source>
        <strain evidence="3 4">M1</strain>
    </source>
</reference>
<sequence length="251" mass="30047">MNSISDKIVQGRKAKRINQKDFAQLIGVSQPSLIKFERGETDLIPLGVARKISSELDIPFNELFEIESKHLQLKNFTEQIDDLETKLQKLNKESKKNEELATLRKEKYKDLYLEKIEREFTEYMELLFEIYESIETFDSREQKIKFEKQLQSEKEYLSDTISTLFREEIFSEFEILEILYQNDPKLALIIGDKEGDPKELANYWSEYMDISPSKVEQFLVWYNKKWDKKLKWSRARLLATERLRNKDSFEK</sequence>
<evidence type="ECO:0000259" key="2">
    <source>
        <dbReference type="PROSITE" id="PS50943"/>
    </source>
</evidence>
<evidence type="ECO:0000313" key="3">
    <source>
        <dbReference type="EMBL" id="QIA06425.1"/>
    </source>
</evidence>
<evidence type="ECO:0000313" key="4">
    <source>
        <dbReference type="Proteomes" id="UP000474630"/>
    </source>
</evidence>
<keyword evidence="1" id="KW-0175">Coiled coil</keyword>
<evidence type="ECO:0000256" key="1">
    <source>
        <dbReference type="SAM" id="Coils"/>
    </source>
</evidence>
<dbReference type="InterPro" id="IPR010982">
    <property type="entry name" value="Lambda_DNA-bd_dom_sf"/>
</dbReference>
<dbReference type="Gene3D" id="1.10.260.40">
    <property type="entry name" value="lambda repressor-like DNA-binding domains"/>
    <property type="match status" value="1"/>
</dbReference>
<keyword evidence="4" id="KW-1185">Reference proteome</keyword>
<proteinExistence type="predicted"/>
<accession>A0A6C0R9Q5</accession>
<gene>
    <name evidence="3" type="ORF">G0Q07_01185</name>
</gene>
<dbReference type="PROSITE" id="PS50943">
    <property type="entry name" value="HTH_CROC1"/>
    <property type="match status" value="1"/>
</dbReference>
<dbReference type="InterPro" id="IPR001387">
    <property type="entry name" value="Cro/C1-type_HTH"/>
</dbReference>
<dbReference type="SMART" id="SM00530">
    <property type="entry name" value="HTH_XRE"/>
    <property type="match status" value="1"/>
</dbReference>
<feature type="coiled-coil region" evidence="1">
    <location>
        <begin position="66"/>
        <end position="100"/>
    </location>
</feature>
<feature type="domain" description="HTH cro/C1-type" evidence="2">
    <location>
        <begin position="8"/>
        <end position="63"/>
    </location>
</feature>
<organism evidence="3 4">
    <name type="scientific">Draconibacterium halophilum</name>
    <dbReference type="NCBI Taxonomy" id="2706887"/>
    <lineage>
        <taxon>Bacteria</taxon>
        <taxon>Pseudomonadati</taxon>
        <taxon>Bacteroidota</taxon>
        <taxon>Bacteroidia</taxon>
        <taxon>Marinilabiliales</taxon>
        <taxon>Prolixibacteraceae</taxon>
        <taxon>Draconibacterium</taxon>
    </lineage>
</organism>
<dbReference type="GO" id="GO:0003677">
    <property type="term" value="F:DNA binding"/>
    <property type="evidence" value="ECO:0007669"/>
    <property type="project" value="InterPro"/>
</dbReference>
<name>A0A6C0R9Q5_9BACT</name>
<dbReference type="RefSeq" id="WP_163344358.1">
    <property type="nucleotide sequence ID" value="NZ_CP048409.1"/>
</dbReference>
<dbReference type="Proteomes" id="UP000474630">
    <property type="component" value="Chromosome"/>
</dbReference>
<dbReference type="EMBL" id="CP048409">
    <property type="protein sequence ID" value="QIA06425.1"/>
    <property type="molecule type" value="Genomic_DNA"/>
</dbReference>
<dbReference type="CDD" id="cd00093">
    <property type="entry name" value="HTH_XRE"/>
    <property type="match status" value="1"/>
</dbReference>